<comment type="caution">
    <text evidence="1">The sequence shown here is derived from an EMBL/GenBank/DDBJ whole genome shotgun (WGS) entry which is preliminary data.</text>
</comment>
<organism evidence="1 2">
    <name type="scientific">Smallanthus sonchifolius</name>
    <dbReference type="NCBI Taxonomy" id="185202"/>
    <lineage>
        <taxon>Eukaryota</taxon>
        <taxon>Viridiplantae</taxon>
        <taxon>Streptophyta</taxon>
        <taxon>Embryophyta</taxon>
        <taxon>Tracheophyta</taxon>
        <taxon>Spermatophyta</taxon>
        <taxon>Magnoliopsida</taxon>
        <taxon>eudicotyledons</taxon>
        <taxon>Gunneridae</taxon>
        <taxon>Pentapetalae</taxon>
        <taxon>asterids</taxon>
        <taxon>campanulids</taxon>
        <taxon>Asterales</taxon>
        <taxon>Asteraceae</taxon>
        <taxon>Asteroideae</taxon>
        <taxon>Heliantheae alliance</taxon>
        <taxon>Millerieae</taxon>
        <taxon>Smallanthus</taxon>
    </lineage>
</organism>
<accession>A0ACB9AV94</accession>
<dbReference type="EMBL" id="CM042041">
    <property type="protein sequence ID" value="KAI3713772.1"/>
    <property type="molecule type" value="Genomic_DNA"/>
</dbReference>
<keyword evidence="2" id="KW-1185">Reference proteome</keyword>
<gene>
    <name evidence="1" type="ORF">L1987_72358</name>
</gene>
<name>A0ACB9AV94_9ASTR</name>
<reference evidence="1 2" key="2">
    <citation type="journal article" date="2022" name="Mol. Ecol. Resour.">
        <title>The genomes of chicory, endive, great burdock and yacon provide insights into Asteraceae paleo-polyploidization history and plant inulin production.</title>
        <authorList>
            <person name="Fan W."/>
            <person name="Wang S."/>
            <person name="Wang H."/>
            <person name="Wang A."/>
            <person name="Jiang F."/>
            <person name="Liu H."/>
            <person name="Zhao H."/>
            <person name="Xu D."/>
            <person name="Zhang Y."/>
        </authorList>
    </citation>
    <scope>NUCLEOTIDE SEQUENCE [LARGE SCALE GENOMIC DNA]</scope>
    <source>
        <strain evidence="2">cv. Yunnan</strain>
        <tissue evidence="1">Leaves</tissue>
    </source>
</reference>
<proteinExistence type="predicted"/>
<reference evidence="2" key="1">
    <citation type="journal article" date="2022" name="Mol. Ecol. Resour.">
        <title>The genomes of chicory, endive, great burdock and yacon provide insights into Asteraceae palaeo-polyploidization history and plant inulin production.</title>
        <authorList>
            <person name="Fan W."/>
            <person name="Wang S."/>
            <person name="Wang H."/>
            <person name="Wang A."/>
            <person name="Jiang F."/>
            <person name="Liu H."/>
            <person name="Zhao H."/>
            <person name="Xu D."/>
            <person name="Zhang Y."/>
        </authorList>
    </citation>
    <scope>NUCLEOTIDE SEQUENCE [LARGE SCALE GENOMIC DNA]</scope>
    <source>
        <strain evidence="2">cv. Yunnan</strain>
    </source>
</reference>
<sequence length="144" mass="16725">MGRRKLEIKRIEDKSSSVERIISRYEQRCLDAGEITTNGAGDDLCKRFATCKELLQTVDRVAEENNHEELSVNDMTQLEQELDAALVQTRLRKVIIFIDNKNDSFVSVPLYERSTYHWHSFVITVRLQSTTVWSESSRTDELLD</sequence>
<protein>
    <submittedName>
        <fullName evidence="1">Uncharacterized protein</fullName>
    </submittedName>
</protein>
<evidence type="ECO:0000313" key="1">
    <source>
        <dbReference type="EMBL" id="KAI3713772.1"/>
    </source>
</evidence>
<dbReference type="Proteomes" id="UP001056120">
    <property type="component" value="Linkage Group LG24"/>
</dbReference>
<evidence type="ECO:0000313" key="2">
    <source>
        <dbReference type="Proteomes" id="UP001056120"/>
    </source>
</evidence>